<dbReference type="Pfam" id="PF00842">
    <property type="entry name" value="Ala_racemase_C"/>
    <property type="match status" value="1"/>
</dbReference>
<feature type="binding site" evidence="5 7">
    <location>
        <position position="311"/>
    </location>
    <ligand>
        <name>substrate</name>
    </ligand>
</feature>
<dbReference type="FunFam" id="2.40.37.10:FF:000006">
    <property type="entry name" value="Alanine racemase"/>
    <property type="match status" value="1"/>
</dbReference>
<evidence type="ECO:0000256" key="3">
    <source>
        <dbReference type="ARBA" id="ARBA00022898"/>
    </source>
</evidence>
<proteinExistence type="inferred from homology"/>
<keyword evidence="4 5" id="KW-0413">Isomerase</keyword>
<feature type="modified residue" description="N6-(pyridoxal phosphate)lysine" evidence="5 6">
    <location>
        <position position="40"/>
    </location>
</feature>
<dbReference type="InterPro" id="IPR009006">
    <property type="entry name" value="Ala_racemase/Decarboxylase_C"/>
</dbReference>
<dbReference type="PANTHER" id="PTHR30511">
    <property type="entry name" value="ALANINE RACEMASE"/>
    <property type="match status" value="1"/>
</dbReference>
<dbReference type="PROSITE" id="PS00395">
    <property type="entry name" value="ALANINE_RACEMASE"/>
    <property type="match status" value="1"/>
</dbReference>
<dbReference type="OrthoDB" id="9813814at2"/>
<comment type="caution">
    <text evidence="9">The sequence shown here is derived from an EMBL/GenBank/DDBJ whole genome shotgun (WGS) entry which is preliminary data.</text>
</comment>
<dbReference type="CDD" id="cd00430">
    <property type="entry name" value="PLPDE_III_AR"/>
    <property type="match status" value="1"/>
</dbReference>
<dbReference type="SUPFAM" id="SSF50621">
    <property type="entry name" value="Alanine racemase C-terminal domain-like"/>
    <property type="match status" value="1"/>
</dbReference>
<gene>
    <name evidence="9" type="ORF">AF331_09815</name>
</gene>
<dbReference type="InterPro" id="IPR029066">
    <property type="entry name" value="PLP-binding_barrel"/>
</dbReference>
<dbReference type="RefSeq" id="WP_053427973.1">
    <property type="nucleotide sequence ID" value="NZ_LGUE01000003.1"/>
</dbReference>
<dbReference type="UniPathway" id="UPA00042">
    <property type="reaction ID" value="UER00497"/>
</dbReference>
<comment type="similarity">
    <text evidence="5">Belongs to the alanine racemase family.</text>
</comment>
<reference evidence="10" key="1">
    <citation type="submission" date="2015-07" db="EMBL/GenBank/DDBJ databases">
        <title>Fjat-14235 jcm11544.</title>
        <authorList>
            <person name="Liu B."/>
            <person name="Wang J."/>
            <person name="Zhu Y."/>
            <person name="Liu G."/>
            <person name="Chen Q."/>
            <person name="Chen Z."/>
            <person name="Lan J."/>
            <person name="Che J."/>
            <person name="Ge C."/>
            <person name="Shi H."/>
            <person name="Pan Z."/>
            <person name="Liu X."/>
        </authorList>
    </citation>
    <scope>NUCLEOTIDE SEQUENCE [LARGE SCALE GENOMIC DNA]</scope>
    <source>
        <strain evidence="10">JCM 11544</strain>
    </source>
</reference>
<dbReference type="EMBL" id="LGUE01000003">
    <property type="protein sequence ID" value="KON90650.1"/>
    <property type="molecule type" value="Genomic_DNA"/>
</dbReference>
<dbReference type="EC" id="5.1.1.1" evidence="5"/>
<dbReference type="PRINTS" id="PR00992">
    <property type="entry name" value="ALARACEMASE"/>
</dbReference>
<dbReference type="FunFam" id="3.20.20.10:FF:000002">
    <property type="entry name" value="Alanine racemase"/>
    <property type="match status" value="1"/>
</dbReference>
<dbReference type="SUPFAM" id="SSF51419">
    <property type="entry name" value="PLP-binding barrel"/>
    <property type="match status" value="1"/>
</dbReference>
<feature type="domain" description="Alanine racemase C-terminal" evidence="8">
    <location>
        <begin position="243"/>
        <end position="368"/>
    </location>
</feature>
<keyword evidence="10" id="KW-1185">Reference proteome</keyword>
<evidence type="ECO:0000256" key="2">
    <source>
        <dbReference type="ARBA" id="ARBA00001933"/>
    </source>
</evidence>
<evidence type="ECO:0000256" key="6">
    <source>
        <dbReference type="PIRSR" id="PIRSR600821-50"/>
    </source>
</evidence>
<dbReference type="STRING" id="189381.GCA_900166615_00689"/>
<feature type="active site" description="Proton acceptor; specific for L-alanine" evidence="5">
    <location>
        <position position="264"/>
    </location>
</feature>
<comment type="cofactor">
    <cofactor evidence="2 5 6">
        <name>pyridoxal 5'-phosphate</name>
        <dbReference type="ChEBI" id="CHEBI:597326"/>
    </cofactor>
</comment>
<dbReference type="Gene3D" id="3.20.20.10">
    <property type="entry name" value="Alanine racemase"/>
    <property type="match status" value="1"/>
</dbReference>
<accession>A0A0M0GL40</accession>
<dbReference type="SMART" id="SM01005">
    <property type="entry name" value="Ala_racemase_C"/>
    <property type="match status" value="1"/>
</dbReference>
<name>A0A0M0GL40_9BACI</name>
<keyword evidence="3 5" id="KW-0663">Pyridoxal phosphate</keyword>
<organism evidence="9 10">
    <name type="scientific">Rossellomorea marisflavi</name>
    <dbReference type="NCBI Taxonomy" id="189381"/>
    <lineage>
        <taxon>Bacteria</taxon>
        <taxon>Bacillati</taxon>
        <taxon>Bacillota</taxon>
        <taxon>Bacilli</taxon>
        <taxon>Bacillales</taxon>
        <taxon>Bacillaceae</taxon>
        <taxon>Rossellomorea</taxon>
    </lineage>
</organism>
<dbReference type="GO" id="GO:0009252">
    <property type="term" value="P:peptidoglycan biosynthetic process"/>
    <property type="evidence" value="ECO:0007669"/>
    <property type="project" value="TreeGrafter"/>
</dbReference>
<evidence type="ECO:0000256" key="5">
    <source>
        <dbReference type="HAMAP-Rule" id="MF_01201"/>
    </source>
</evidence>
<comment type="catalytic activity">
    <reaction evidence="1 5">
        <text>L-alanine = D-alanine</text>
        <dbReference type="Rhea" id="RHEA:20249"/>
        <dbReference type="ChEBI" id="CHEBI:57416"/>
        <dbReference type="ChEBI" id="CHEBI:57972"/>
        <dbReference type="EC" id="5.1.1.1"/>
    </reaction>
</comment>
<dbReference type="GO" id="GO:0030632">
    <property type="term" value="P:D-alanine biosynthetic process"/>
    <property type="evidence" value="ECO:0007669"/>
    <property type="project" value="UniProtKB-UniRule"/>
</dbReference>
<feature type="active site" description="Proton acceptor; specific for D-alanine" evidence="5">
    <location>
        <position position="40"/>
    </location>
</feature>
<evidence type="ECO:0000313" key="9">
    <source>
        <dbReference type="EMBL" id="KON90650.1"/>
    </source>
</evidence>
<evidence type="ECO:0000259" key="8">
    <source>
        <dbReference type="SMART" id="SM01005"/>
    </source>
</evidence>
<dbReference type="InterPro" id="IPR020622">
    <property type="entry name" value="Ala_racemase_pyridoxalP-BS"/>
</dbReference>
<dbReference type="Gene3D" id="2.40.37.10">
    <property type="entry name" value="Lyase, Ornithine Decarboxylase, Chain A, domain 1"/>
    <property type="match status" value="1"/>
</dbReference>
<dbReference type="Proteomes" id="UP000037405">
    <property type="component" value="Unassembled WGS sequence"/>
</dbReference>
<comment type="function">
    <text evidence="5">Catalyzes the interconversion of L-alanine and D-alanine. May also act on other amino acids.</text>
</comment>
<evidence type="ECO:0000256" key="7">
    <source>
        <dbReference type="PIRSR" id="PIRSR600821-52"/>
    </source>
</evidence>
<protein>
    <recommendedName>
        <fullName evidence="5">Alanine racemase</fullName>
        <ecNumber evidence="5">5.1.1.1</ecNumber>
    </recommendedName>
</protein>
<dbReference type="HAMAP" id="MF_01201">
    <property type="entry name" value="Ala_racemase"/>
    <property type="match status" value="1"/>
</dbReference>
<dbReference type="InterPro" id="IPR000821">
    <property type="entry name" value="Ala_racemase"/>
</dbReference>
<dbReference type="GO" id="GO:0030170">
    <property type="term" value="F:pyridoxal phosphate binding"/>
    <property type="evidence" value="ECO:0007669"/>
    <property type="project" value="UniProtKB-UniRule"/>
</dbReference>
<sequence length="381" mass="42394">MDTLFFRDTWAEINLDHVSENVMNFKTHIPDNVKMLAVVKANAYGHGYEQVAKAALDAGAHGLAVAFLDEALLLRKAGIHTPILVLGASRPEDAGTAAEHRVSLTVYTREWLEEASLHTRKRLNLHVKCDTGMGRIGVKDSQELLEITEVINAHEHFHFEGVFTHFATADELDETYADTQLETFRSMIGQLPHLPEYVHSSNSAATLRRKDALFNTVRVGISLYGLTPSREMQPHLPFELKEVLSLKTKLIHVKEMDEGEKVSYGATYETGNKEWIGTLPIGYADGWIRKLQGQEVLIGGRRAPIVGRICMDQCMVRLPGPVKTGEPVTLIGRQGDEHIPADELADKLDTINYEVTCMIAARVPRVYTRGGAVVEVSNHLL</sequence>
<feature type="binding site" evidence="5 7">
    <location>
        <position position="135"/>
    </location>
    <ligand>
        <name>substrate</name>
    </ligand>
</feature>
<dbReference type="InterPro" id="IPR001608">
    <property type="entry name" value="Ala_racemase_N"/>
</dbReference>
<evidence type="ECO:0000313" key="10">
    <source>
        <dbReference type="Proteomes" id="UP000037405"/>
    </source>
</evidence>
<dbReference type="Pfam" id="PF01168">
    <property type="entry name" value="Ala_racemase_N"/>
    <property type="match status" value="1"/>
</dbReference>
<dbReference type="InterPro" id="IPR011079">
    <property type="entry name" value="Ala_racemase_C"/>
</dbReference>
<dbReference type="PATRIC" id="fig|189381.12.peg.3874"/>
<dbReference type="NCBIfam" id="TIGR00492">
    <property type="entry name" value="alr"/>
    <property type="match status" value="1"/>
</dbReference>
<dbReference type="GO" id="GO:0005829">
    <property type="term" value="C:cytosol"/>
    <property type="evidence" value="ECO:0007669"/>
    <property type="project" value="TreeGrafter"/>
</dbReference>
<comment type="pathway">
    <text evidence="5">Amino-acid biosynthesis; D-alanine biosynthesis; D-alanine from L-alanine: step 1/1.</text>
</comment>
<dbReference type="AlphaFoldDB" id="A0A0M0GL40"/>
<evidence type="ECO:0000256" key="4">
    <source>
        <dbReference type="ARBA" id="ARBA00023235"/>
    </source>
</evidence>
<dbReference type="GO" id="GO:0008784">
    <property type="term" value="F:alanine racemase activity"/>
    <property type="evidence" value="ECO:0007669"/>
    <property type="project" value="UniProtKB-UniRule"/>
</dbReference>
<dbReference type="PANTHER" id="PTHR30511:SF0">
    <property type="entry name" value="ALANINE RACEMASE, CATABOLIC-RELATED"/>
    <property type="match status" value="1"/>
</dbReference>
<evidence type="ECO:0000256" key="1">
    <source>
        <dbReference type="ARBA" id="ARBA00000316"/>
    </source>
</evidence>